<dbReference type="GO" id="GO:0007264">
    <property type="term" value="P:small GTPase-mediated signal transduction"/>
    <property type="evidence" value="ECO:0007669"/>
    <property type="project" value="TreeGrafter"/>
</dbReference>
<dbReference type="Gene3D" id="3.40.525.10">
    <property type="entry name" value="CRAL-TRIO lipid binding domain"/>
    <property type="match status" value="1"/>
</dbReference>
<protein>
    <submittedName>
        <fullName evidence="4">Rho GTPase-activating protein 1-like</fullName>
    </submittedName>
</protein>
<feature type="domain" description="Rho-GAP" evidence="2">
    <location>
        <begin position="143"/>
        <end position="330"/>
    </location>
</feature>
<dbReference type="PROSITE" id="PS50238">
    <property type="entry name" value="RHOGAP"/>
    <property type="match status" value="1"/>
</dbReference>
<dbReference type="RefSeq" id="XP_008477699.1">
    <property type="nucleotide sequence ID" value="XM_008479477.2"/>
</dbReference>
<dbReference type="InterPro" id="IPR000198">
    <property type="entry name" value="RhoGAP_dom"/>
</dbReference>
<proteinExistence type="predicted"/>
<dbReference type="KEGG" id="dci:103514580"/>
<dbReference type="PaxDb" id="121845-A0A1S3DAI1"/>
<evidence type="ECO:0000313" key="3">
    <source>
        <dbReference type="Proteomes" id="UP000079169"/>
    </source>
</evidence>
<sequence>TQYTYVLDKFVEQDYSLVYFHYGLTSKNKPSLSWLWSAYRAFDRKYKKNLKALYLVHPTGFIRVVLQIFKAAISAKFGRKMIYINYLHELKSHLNLDQLCIPRQVIEHDERLTAKLSKGSVLPTPLTSSVTNLTYSPTQQFGASLQHIKDNNGGDVIAPILRQCVDYLSQPDALETEGLFRRSASVALVRQCQTACNNGEPILFHNDIHLAAVLLKTFLRELDEPLLTYDLYDEILLFPTLNKDERSRYVKILILEKLPTDNYTVLKYIVTFLSKIEDRSDLNKMTWNNLAVVFAPNLIWAPVNSQLSLSAISPINSFVYFMFNNYHSIFII</sequence>
<keyword evidence="3" id="KW-1185">Reference proteome</keyword>
<dbReference type="InterPro" id="IPR001251">
    <property type="entry name" value="CRAL-TRIO_dom"/>
</dbReference>
<dbReference type="GO" id="GO:0005096">
    <property type="term" value="F:GTPase activator activity"/>
    <property type="evidence" value="ECO:0007669"/>
    <property type="project" value="TreeGrafter"/>
</dbReference>
<evidence type="ECO:0000313" key="4">
    <source>
        <dbReference type="RefSeq" id="XP_008477699.1"/>
    </source>
</evidence>
<dbReference type="PANTHER" id="PTHR45808:SF2">
    <property type="entry name" value="RHO GTPASE-ACTIVATING PROTEIN 68F"/>
    <property type="match status" value="1"/>
</dbReference>
<dbReference type="Pfam" id="PF13716">
    <property type="entry name" value="CRAL_TRIO_2"/>
    <property type="match status" value="1"/>
</dbReference>
<dbReference type="SUPFAM" id="SSF52087">
    <property type="entry name" value="CRAL/TRIO domain"/>
    <property type="match status" value="1"/>
</dbReference>
<dbReference type="OMA" id="ETMHPRI"/>
<dbReference type="SUPFAM" id="SSF48350">
    <property type="entry name" value="GTPase activation domain, GAP"/>
    <property type="match status" value="1"/>
</dbReference>
<dbReference type="GO" id="GO:0005737">
    <property type="term" value="C:cytoplasm"/>
    <property type="evidence" value="ECO:0007669"/>
    <property type="project" value="TreeGrafter"/>
</dbReference>
<dbReference type="SMART" id="SM00324">
    <property type="entry name" value="RhoGAP"/>
    <property type="match status" value="1"/>
</dbReference>
<dbReference type="Gene3D" id="1.10.555.10">
    <property type="entry name" value="Rho GTPase activation protein"/>
    <property type="match status" value="1"/>
</dbReference>
<dbReference type="Pfam" id="PF00620">
    <property type="entry name" value="RhoGAP"/>
    <property type="match status" value="1"/>
</dbReference>
<organism evidence="3 4">
    <name type="scientific">Diaphorina citri</name>
    <name type="common">Asian citrus psyllid</name>
    <dbReference type="NCBI Taxonomy" id="121845"/>
    <lineage>
        <taxon>Eukaryota</taxon>
        <taxon>Metazoa</taxon>
        <taxon>Ecdysozoa</taxon>
        <taxon>Arthropoda</taxon>
        <taxon>Hexapoda</taxon>
        <taxon>Insecta</taxon>
        <taxon>Pterygota</taxon>
        <taxon>Neoptera</taxon>
        <taxon>Paraneoptera</taxon>
        <taxon>Hemiptera</taxon>
        <taxon>Sternorrhyncha</taxon>
        <taxon>Psylloidea</taxon>
        <taxon>Psyllidae</taxon>
        <taxon>Diaphorininae</taxon>
        <taxon>Diaphorina</taxon>
    </lineage>
</organism>
<feature type="domain" description="CRAL-TRIO" evidence="1">
    <location>
        <begin position="1"/>
        <end position="113"/>
    </location>
</feature>
<evidence type="ECO:0000259" key="1">
    <source>
        <dbReference type="PROSITE" id="PS50191"/>
    </source>
</evidence>
<dbReference type="PROSITE" id="PS50191">
    <property type="entry name" value="CRAL_TRIO"/>
    <property type="match status" value="1"/>
</dbReference>
<dbReference type="GeneID" id="103514580"/>
<accession>A0A1S3DAI1</accession>
<dbReference type="Proteomes" id="UP000079169">
    <property type="component" value="Unplaced"/>
</dbReference>
<feature type="non-terminal residue" evidence="4">
    <location>
        <position position="1"/>
    </location>
</feature>
<gene>
    <name evidence="4" type="primary">LOC103514580</name>
</gene>
<dbReference type="InterPro" id="IPR008936">
    <property type="entry name" value="Rho_GTPase_activation_prot"/>
</dbReference>
<evidence type="ECO:0000259" key="2">
    <source>
        <dbReference type="PROSITE" id="PS50238"/>
    </source>
</evidence>
<name>A0A1S3DAI1_DIACI</name>
<dbReference type="STRING" id="121845.A0A1S3DAI1"/>
<dbReference type="CDD" id="cd00170">
    <property type="entry name" value="SEC14"/>
    <property type="match status" value="1"/>
</dbReference>
<reference evidence="4" key="1">
    <citation type="submission" date="2025-08" db="UniProtKB">
        <authorList>
            <consortium name="RefSeq"/>
        </authorList>
    </citation>
    <scope>IDENTIFICATION</scope>
</reference>
<dbReference type="GO" id="GO:2001136">
    <property type="term" value="P:negative regulation of endocytic recycling"/>
    <property type="evidence" value="ECO:0007669"/>
    <property type="project" value="TreeGrafter"/>
</dbReference>
<dbReference type="AlphaFoldDB" id="A0A1S3DAI1"/>
<dbReference type="InterPro" id="IPR036865">
    <property type="entry name" value="CRAL-TRIO_dom_sf"/>
</dbReference>
<dbReference type="PANTHER" id="PTHR45808">
    <property type="entry name" value="RHO GTPASE-ACTIVATING PROTEIN 68F"/>
    <property type="match status" value="1"/>
</dbReference>